<evidence type="ECO:0000256" key="1">
    <source>
        <dbReference type="ARBA" id="ARBA00001974"/>
    </source>
</evidence>
<evidence type="ECO:0000313" key="9">
    <source>
        <dbReference type="EMBL" id="AUW93794.1"/>
    </source>
</evidence>
<feature type="domain" description="Pyridine nucleotide-disulphide oxidoreductase dimerisation" evidence="7">
    <location>
        <begin position="328"/>
        <end position="431"/>
    </location>
</feature>
<comment type="cofactor">
    <cofactor evidence="1">
        <name>FAD</name>
        <dbReference type="ChEBI" id="CHEBI:57692"/>
    </cofactor>
</comment>
<dbReference type="PANTHER" id="PTHR43429:SF1">
    <property type="entry name" value="NAD(P)H SULFUR OXIDOREDUCTASE (COA-DEPENDENT)"/>
    <property type="match status" value="1"/>
</dbReference>
<accession>A0ABM6RQS4</accession>
<keyword evidence="5" id="KW-0560">Oxidoreductase</keyword>
<name>A0ABM6RQS4_9FIRM</name>
<dbReference type="PANTHER" id="PTHR43429">
    <property type="entry name" value="PYRIDINE NUCLEOTIDE-DISULFIDE OXIDOREDUCTASE DOMAIN-CONTAINING"/>
    <property type="match status" value="1"/>
</dbReference>
<evidence type="ECO:0000256" key="5">
    <source>
        <dbReference type="ARBA" id="ARBA00023002"/>
    </source>
</evidence>
<evidence type="ECO:0000313" key="10">
    <source>
        <dbReference type="Proteomes" id="UP000325292"/>
    </source>
</evidence>
<feature type="domain" description="FAD/NAD(P)-binding" evidence="8">
    <location>
        <begin position="5"/>
        <end position="306"/>
    </location>
</feature>
<dbReference type="SUPFAM" id="SSF55424">
    <property type="entry name" value="FAD/NAD-linked reductases, dimerisation (C-terminal) domain"/>
    <property type="match status" value="1"/>
</dbReference>
<dbReference type="InterPro" id="IPR050260">
    <property type="entry name" value="FAD-bd_OxRdtase"/>
</dbReference>
<comment type="similarity">
    <text evidence="2">Belongs to the class-III pyridine nucleotide-disulfide oxidoreductase family.</text>
</comment>
<dbReference type="InterPro" id="IPR004099">
    <property type="entry name" value="Pyr_nucl-diS_OxRdtase_dimer"/>
</dbReference>
<dbReference type="Pfam" id="PF07992">
    <property type="entry name" value="Pyr_redox_2"/>
    <property type="match status" value="1"/>
</dbReference>
<proteinExistence type="inferred from homology"/>
<sequence length="452" mass="48901">MAQTRVVVVGGSDAGVMAALWAKATDSSLHVEMVVKDQWVNYSVCGAPMFLGGEVPSVEKLAHRSLSDIEALGIHVHLNTEALAVDGNSQVLHVVHQGVERFVPFDRLVIAQGAQAAVPPLPGRDLPGVFSLHDMEDTVRIDRFIAQYQPQRAVIVGAGYIGLEMADALTHRHMTVTVVERLPQVLPTVDREFAHRLAGHLGAHGVHVMTDTTIERIERAGQGLVLTCHTGERLDADMVMIVVGVRPHASLAQSAGLHVHQGAVVVDERMATNRAHIWAAGDGVITQHQLLGTTYLPLGTTAHKQGRIAGINAAGGQAVFRGVVGTQVVKIFDWVVGRTGLKEEEARKVGFTPLTVESELTDHKVYYPGASPLWIRLTGDQHTRRLLGAQIMGQYGAEVAKRIDLFAIGLMQGALVDDVNDWDLSYTPPVSSPFDPVQMAAQAWQAAWKTQQ</sequence>
<dbReference type="Pfam" id="PF02852">
    <property type="entry name" value="Pyr_redox_dim"/>
    <property type="match status" value="1"/>
</dbReference>
<dbReference type="InterPro" id="IPR016156">
    <property type="entry name" value="FAD/NAD-linked_Rdtase_dimer_sf"/>
</dbReference>
<evidence type="ECO:0000256" key="3">
    <source>
        <dbReference type="ARBA" id="ARBA00022630"/>
    </source>
</evidence>
<evidence type="ECO:0000259" key="8">
    <source>
        <dbReference type="Pfam" id="PF07992"/>
    </source>
</evidence>
<dbReference type="InterPro" id="IPR023753">
    <property type="entry name" value="FAD/NAD-binding_dom"/>
</dbReference>
<dbReference type="PRINTS" id="PR00368">
    <property type="entry name" value="FADPNR"/>
</dbReference>
<evidence type="ECO:0000256" key="2">
    <source>
        <dbReference type="ARBA" id="ARBA00009130"/>
    </source>
</evidence>
<keyword evidence="6" id="KW-0676">Redox-active center</keyword>
<evidence type="ECO:0008006" key="11">
    <source>
        <dbReference type="Google" id="ProtNLM"/>
    </source>
</evidence>
<dbReference type="Proteomes" id="UP000325292">
    <property type="component" value="Chromosome"/>
</dbReference>
<protein>
    <recommendedName>
        <fullName evidence="11">CoA-disulfide reductase</fullName>
    </recommendedName>
</protein>
<dbReference type="EMBL" id="CP019454">
    <property type="protein sequence ID" value="AUW93794.1"/>
    <property type="molecule type" value="Genomic_DNA"/>
</dbReference>
<dbReference type="Gene3D" id="3.50.50.60">
    <property type="entry name" value="FAD/NAD(P)-binding domain"/>
    <property type="match status" value="2"/>
</dbReference>
<evidence type="ECO:0000256" key="6">
    <source>
        <dbReference type="ARBA" id="ARBA00023284"/>
    </source>
</evidence>
<evidence type="ECO:0000256" key="4">
    <source>
        <dbReference type="ARBA" id="ARBA00022827"/>
    </source>
</evidence>
<keyword evidence="10" id="KW-1185">Reference proteome</keyword>
<organism evidence="9 10">
    <name type="scientific">Sulfobacillus thermotolerans</name>
    <dbReference type="NCBI Taxonomy" id="338644"/>
    <lineage>
        <taxon>Bacteria</taxon>
        <taxon>Bacillati</taxon>
        <taxon>Bacillota</taxon>
        <taxon>Clostridia</taxon>
        <taxon>Eubacteriales</taxon>
        <taxon>Clostridiales Family XVII. Incertae Sedis</taxon>
        <taxon>Sulfobacillus</taxon>
    </lineage>
</organism>
<dbReference type="SUPFAM" id="SSF51905">
    <property type="entry name" value="FAD/NAD(P)-binding domain"/>
    <property type="match status" value="2"/>
</dbReference>
<evidence type="ECO:0000259" key="7">
    <source>
        <dbReference type="Pfam" id="PF02852"/>
    </source>
</evidence>
<gene>
    <name evidence="9" type="ORF">BXT84_07435</name>
</gene>
<keyword evidence="3" id="KW-0285">Flavoprotein</keyword>
<dbReference type="PRINTS" id="PR00411">
    <property type="entry name" value="PNDRDTASEI"/>
</dbReference>
<keyword evidence="4" id="KW-0274">FAD</keyword>
<reference evidence="9 10" key="1">
    <citation type="journal article" date="2019" name="Sci. Rep.">
        <title>Sulfobacillus thermotolerans: new insights into resistance and metabolic capacities of acidophilic chemolithotrophs.</title>
        <authorList>
            <person name="Panyushkina A.E."/>
            <person name="Babenko V.V."/>
            <person name="Nikitina A.S."/>
            <person name="Selezneva O.V."/>
            <person name="Tsaplina I.A."/>
            <person name="Letarova M.A."/>
            <person name="Kostryukova E.S."/>
            <person name="Letarov A.V."/>
        </authorList>
    </citation>
    <scope>NUCLEOTIDE SEQUENCE [LARGE SCALE GENOMIC DNA]</scope>
    <source>
        <strain evidence="9 10">Kr1</strain>
    </source>
</reference>
<dbReference type="InterPro" id="IPR036188">
    <property type="entry name" value="FAD/NAD-bd_sf"/>
</dbReference>